<reference evidence="1 2" key="1">
    <citation type="journal article" date="2014" name="BMC Genomics">
        <title>Comparative genomics of the major fungal agents of human and animal Sporotrichosis: Sporothrix schenckii and Sporothrix brasiliensis.</title>
        <authorList>
            <person name="Teixeira M.M."/>
            <person name="de Almeida L.G."/>
            <person name="Kubitschek-Barreira P."/>
            <person name="Alves F.L."/>
            <person name="Kioshima E.S."/>
            <person name="Abadio A.K."/>
            <person name="Fernandes L."/>
            <person name="Derengowski L.S."/>
            <person name="Ferreira K.S."/>
            <person name="Souza R.C."/>
            <person name="Ruiz J.C."/>
            <person name="de Andrade N.C."/>
            <person name="Paes H.C."/>
            <person name="Nicola A.M."/>
            <person name="Albuquerque P."/>
            <person name="Gerber A.L."/>
            <person name="Martins V.P."/>
            <person name="Peconick L.D."/>
            <person name="Neto A.V."/>
            <person name="Chaucanez C.B."/>
            <person name="Silva P.A."/>
            <person name="Cunha O.L."/>
            <person name="de Oliveira F.F."/>
            <person name="dos Santos T.C."/>
            <person name="Barros A.L."/>
            <person name="Soares M.A."/>
            <person name="de Oliveira L.M."/>
            <person name="Marini M.M."/>
            <person name="Villalobos-Duno H."/>
            <person name="Cunha M.M."/>
            <person name="de Hoog S."/>
            <person name="da Silveira J.F."/>
            <person name="Henrissat B."/>
            <person name="Nino-Vega G.A."/>
            <person name="Cisalpino P.S."/>
            <person name="Mora-Montes H.M."/>
            <person name="Almeida S.R."/>
            <person name="Stajich J.E."/>
            <person name="Lopes-Bezerra L.M."/>
            <person name="Vasconcelos A.T."/>
            <person name="Felipe M.S."/>
        </authorList>
    </citation>
    <scope>NUCLEOTIDE SEQUENCE [LARGE SCALE GENOMIC DNA]</scope>
    <source>
        <strain evidence="1 2">1099-18</strain>
    </source>
</reference>
<comment type="caution">
    <text evidence="1">The sequence shown here is derived from an EMBL/GenBank/DDBJ whole genome shotgun (WGS) entry which is preliminary data.</text>
</comment>
<dbReference type="VEuPathDB" id="FungiDB:SPSK_10100"/>
<dbReference type="RefSeq" id="XP_016587671.1">
    <property type="nucleotide sequence ID" value="XM_016736656.1"/>
</dbReference>
<gene>
    <name evidence="1" type="ORF">SPSK_10100</name>
</gene>
<dbReference type="EMBL" id="AXCR01000007">
    <property type="protein sequence ID" value="KJR84995.1"/>
    <property type="molecule type" value="Genomic_DNA"/>
</dbReference>
<accession>A0A0F2M868</accession>
<evidence type="ECO:0000313" key="2">
    <source>
        <dbReference type="Proteomes" id="UP000033710"/>
    </source>
</evidence>
<protein>
    <submittedName>
        <fullName evidence="1">Uncharacterized protein</fullName>
    </submittedName>
</protein>
<name>A0A0F2M868_SPOSC</name>
<dbReference type="Proteomes" id="UP000033710">
    <property type="component" value="Unassembled WGS sequence"/>
</dbReference>
<organism evidence="1 2">
    <name type="scientific">Sporothrix schenckii 1099-18</name>
    <dbReference type="NCBI Taxonomy" id="1397361"/>
    <lineage>
        <taxon>Eukaryota</taxon>
        <taxon>Fungi</taxon>
        <taxon>Dikarya</taxon>
        <taxon>Ascomycota</taxon>
        <taxon>Pezizomycotina</taxon>
        <taxon>Sordariomycetes</taxon>
        <taxon>Sordariomycetidae</taxon>
        <taxon>Ophiostomatales</taxon>
        <taxon>Ophiostomataceae</taxon>
        <taxon>Sporothrix</taxon>
    </lineage>
</organism>
<dbReference type="AlphaFoldDB" id="A0A0F2M868"/>
<evidence type="ECO:0000313" key="1">
    <source>
        <dbReference type="EMBL" id="KJR84995.1"/>
    </source>
</evidence>
<dbReference type="KEGG" id="ssck:SPSK_10100"/>
<reference evidence="1 2" key="2">
    <citation type="journal article" date="2015" name="Eukaryot. Cell">
        <title>Asexual propagation of a virulent clone complex in a human and feline outbreak of sporotrichosis.</title>
        <authorList>
            <person name="Teixeira Mde M."/>
            <person name="Rodrigues A.M."/>
            <person name="Tsui C.K."/>
            <person name="de Almeida L.G."/>
            <person name="Van Diepeningen A.D."/>
            <person name="van den Ende B.G."/>
            <person name="Fernandes G.F."/>
            <person name="Kano R."/>
            <person name="Hamelin R.C."/>
            <person name="Lopes-Bezerra L.M."/>
            <person name="Vasconcelos A.T."/>
            <person name="de Hoog S."/>
            <person name="de Camargo Z.P."/>
            <person name="Felipe M.S."/>
        </authorList>
    </citation>
    <scope>NUCLEOTIDE SEQUENCE [LARGE SCALE GENOMIC DNA]</scope>
    <source>
        <strain evidence="1 2">1099-18</strain>
    </source>
</reference>
<proteinExistence type="predicted"/>
<dbReference type="GeneID" id="27671933"/>
<sequence>MHCELSTFCDHELIAARGRQWEEPFYRQDASETKSYAEDDMVFDDTAEKRPGQLHVGPNTVILRMTGPECAK</sequence>